<dbReference type="Pfam" id="PF08282">
    <property type="entry name" value="Hydrolase_3"/>
    <property type="match status" value="1"/>
</dbReference>
<sequence length="271" mass="30135">MTNKLIALDLDGTTLNDQSQIDPLTIKVLRQLDRLGHRIIIVTGRPYRNSKHLYDQVGLKNPMVNFNGALCHDPNNLNWDGTYHVGISKSIALDVATHREALNSYLIIAEAKYNIFATSQKLPTNEFFPEPSITPLLLNSTSLLEDPTALTIFTSEEDQESTSTEIIKQYGETVDVRTWGGKMPCLEVVSSGVNKGRALKHLADYYKIDMKDTMAFGDEFNDTEMLHEAGRGVAMANGQSAVKAIADDITNETNDQNGLANYLMEYFSLSI</sequence>
<dbReference type="InterPro" id="IPR000150">
    <property type="entry name" value="Cof"/>
</dbReference>
<dbReference type="GO" id="GO:0000287">
    <property type="term" value="F:magnesium ion binding"/>
    <property type="evidence" value="ECO:0007669"/>
    <property type="project" value="TreeGrafter"/>
</dbReference>
<evidence type="ECO:0000313" key="2">
    <source>
        <dbReference type="Proteomes" id="UP000262195"/>
    </source>
</evidence>
<dbReference type="SFLD" id="SFLDS00003">
    <property type="entry name" value="Haloacid_Dehalogenase"/>
    <property type="match status" value="1"/>
</dbReference>
<dbReference type="Proteomes" id="UP000262195">
    <property type="component" value="Unassembled WGS sequence"/>
</dbReference>
<proteinExistence type="predicted"/>
<dbReference type="CDD" id="cd07516">
    <property type="entry name" value="HAD_Pase"/>
    <property type="match status" value="1"/>
</dbReference>
<dbReference type="NCBIfam" id="TIGR01484">
    <property type="entry name" value="HAD-SF-IIB"/>
    <property type="match status" value="1"/>
</dbReference>
<keyword evidence="1" id="KW-0378">Hydrolase</keyword>
<name>A0A3D4S3N1_9ENTE</name>
<dbReference type="SUPFAM" id="SSF56784">
    <property type="entry name" value="HAD-like"/>
    <property type="match status" value="1"/>
</dbReference>
<dbReference type="NCBIfam" id="TIGR00099">
    <property type="entry name" value="Cof-subfamily"/>
    <property type="match status" value="1"/>
</dbReference>
<dbReference type="EMBL" id="DQHO01000003">
    <property type="protein sequence ID" value="HCS93112.1"/>
    <property type="molecule type" value="Genomic_DNA"/>
</dbReference>
<gene>
    <name evidence="1" type="ORF">DIW15_00180</name>
</gene>
<dbReference type="Gene3D" id="3.30.1240.10">
    <property type="match status" value="1"/>
</dbReference>
<dbReference type="GO" id="GO:0005829">
    <property type="term" value="C:cytosol"/>
    <property type="evidence" value="ECO:0007669"/>
    <property type="project" value="TreeGrafter"/>
</dbReference>
<dbReference type="Gene3D" id="3.40.50.1000">
    <property type="entry name" value="HAD superfamily/HAD-like"/>
    <property type="match status" value="1"/>
</dbReference>
<dbReference type="AlphaFoldDB" id="A0A3D4S3N1"/>
<comment type="caution">
    <text evidence="1">The sequence shown here is derived from an EMBL/GenBank/DDBJ whole genome shotgun (WGS) entry which is preliminary data.</text>
</comment>
<dbReference type="PANTHER" id="PTHR10000">
    <property type="entry name" value="PHOSPHOSERINE PHOSPHATASE"/>
    <property type="match status" value="1"/>
</dbReference>
<dbReference type="PANTHER" id="PTHR10000:SF23">
    <property type="entry name" value="5-AMINO-6-(5-PHOSPHO-D-RIBITYLAMINO)URACIL PHOSPHATASE YITU"/>
    <property type="match status" value="1"/>
</dbReference>
<accession>A0A3D4S3N1</accession>
<dbReference type="InterPro" id="IPR036412">
    <property type="entry name" value="HAD-like_sf"/>
</dbReference>
<organism evidence="1 2">
    <name type="scientific">Bavariicoccus seileri</name>
    <dbReference type="NCBI Taxonomy" id="549685"/>
    <lineage>
        <taxon>Bacteria</taxon>
        <taxon>Bacillati</taxon>
        <taxon>Bacillota</taxon>
        <taxon>Bacilli</taxon>
        <taxon>Lactobacillales</taxon>
        <taxon>Enterococcaceae</taxon>
        <taxon>Bavariicoccus</taxon>
    </lineage>
</organism>
<protein>
    <submittedName>
        <fullName evidence="1">Cof-type HAD-IIB family hydrolase</fullName>
    </submittedName>
</protein>
<dbReference type="SFLD" id="SFLDG01140">
    <property type="entry name" value="C2.B:_Phosphomannomutase_and_P"/>
    <property type="match status" value="1"/>
</dbReference>
<dbReference type="GO" id="GO:0016791">
    <property type="term" value="F:phosphatase activity"/>
    <property type="evidence" value="ECO:0007669"/>
    <property type="project" value="TreeGrafter"/>
</dbReference>
<dbReference type="InterPro" id="IPR023214">
    <property type="entry name" value="HAD_sf"/>
</dbReference>
<dbReference type="InterPro" id="IPR006379">
    <property type="entry name" value="HAD-SF_hydro_IIB"/>
</dbReference>
<dbReference type="STRING" id="1121105.GCA_000421665_01896"/>
<reference evidence="1 2" key="1">
    <citation type="journal article" date="2018" name="Nat. Biotechnol.">
        <title>A standardized bacterial taxonomy based on genome phylogeny substantially revises the tree of life.</title>
        <authorList>
            <person name="Parks D.H."/>
            <person name="Chuvochina M."/>
            <person name="Waite D.W."/>
            <person name="Rinke C."/>
            <person name="Skarshewski A."/>
            <person name="Chaumeil P.A."/>
            <person name="Hugenholtz P."/>
        </authorList>
    </citation>
    <scope>NUCLEOTIDE SEQUENCE [LARGE SCALE GENOMIC DNA]</scope>
    <source>
        <strain evidence="1">UBA11306</strain>
    </source>
</reference>
<evidence type="ECO:0000313" key="1">
    <source>
        <dbReference type="EMBL" id="HCS93112.1"/>
    </source>
</evidence>